<gene>
    <name evidence="1" type="ORF">GORHZ_164_00440</name>
</gene>
<accession>K6VZ09</accession>
<dbReference type="STRING" id="1108045.GORHZ_164_00440"/>
<dbReference type="eggNOG" id="ENOG5031DH5">
    <property type="taxonomic scope" value="Bacteria"/>
</dbReference>
<protein>
    <submittedName>
        <fullName evidence="1">Uncharacterized protein</fullName>
    </submittedName>
</protein>
<dbReference type="OrthoDB" id="4923808at2"/>
<dbReference type="Proteomes" id="UP000008363">
    <property type="component" value="Unassembled WGS sequence"/>
</dbReference>
<organism evidence="1 2">
    <name type="scientific">Gordonia rhizosphera NBRC 16068</name>
    <dbReference type="NCBI Taxonomy" id="1108045"/>
    <lineage>
        <taxon>Bacteria</taxon>
        <taxon>Bacillati</taxon>
        <taxon>Actinomycetota</taxon>
        <taxon>Actinomycetes</taxon>
        <taxon>Mycobacteriales</taxon>
        <taxon>Gordoniaceae</taxon>
        <taxon>Gordonia</taxon>
    </lineage>
</organism>
<comment type="caution">
    <text evidence="1">The sequence shown here is derived from an EMBL/GenBank/DDBJ whole genome shotgun (WGS) entry which is preliminary data.</text>
</comment>
<reference evidence="1 2" key="1">
    <citation type="submission" date="2012-08" db="EMBL/GenBank/DDBJ databases">
        <title>Whole genome shotgun sequence of Gordonia rhizosphera NBRC 16068.</title>
        <authorList>
            <person name="Takarada H."/>
            <person name="Isaki S."/>
            <person name="Hosoyama A."/>
            <person name="Tsuchikane K."/>
            <person name="Katsumata H."/>
            <person name="Baba S."/>
            <person name="Ohji S."/>
            <person name="Yamazaki S."/>
            <person name="Fujita N."/>
        </authorList>
    </citation>
    <scope>NUCLEOTIDE SEQUENCE [LARGE SCALE GENOMIC DNA]</scope>
    <source>
        <strain evidence="1 2">NBRC 16068</strain>
    </source>
</reference>
<evidence type="ECO:0000313" key="1">
    <source>
        <dbReference type="EMBL" id="GAB92150.1"/>
    </source>
</evidence>
<keyword evidence="2" id="KW-1185">Reference proteome</keyword>
<sequence length="247" mass="26666">MNTTTPLQVVTALRADPQLPHGTDERLTGYGVMGIPFASGHVLALRDMLANSVGPPYRAIWHRDPEGRWTIHTTTDPDCSCPRWFGAGAAVDRVDSIDVSWVDDSTLEVTLGDLLHWRVALVASPSTRIMTTMGGAMPAAAWTSNTVLASMGPMARAMLGVGRVRLRGRTPNGQWFKAAPLHVWRVGTSEATLAGEDLGDPAPLDSQARLGDFWLPQRGIFFAGDARFIPVTPSSEDEAPVDVEVAR</sequence>
<dbReference type="EMBL" id="BAHC01000164">
    <property type="protein sequence ID" value="GAB92150.1"/>
    <property type="molecule type" value="Genomic_DNA"/>
</dbReference>
<proteinExistence type="predicted"/>
<dbReference type="AlphaFoldDB" id="K6VZ09"/>
<dbReference type="RefSeq" id="WP_006336262.1">
    <property type="nucleotide sequence ID" value="NZ_BAHC01000164.1"/>
</dbReference>
<name>K6VZ09_9ACTN</name>
<evidence type="ECO:0000313" key="2">
    <source>
        <dbReference type="Proteomes" id="UP000008363"/>
    </source>
</evidence>